<evidence type="ECO:0000256" key="3">
    <source>
        <dbReference type="ARBA" id="ARBA00022808"/>
    </source>
</evidence>
<dbReference type="FunFam" id="1.20.200.10:FF:000003">
    <property type="entry name" value="Histidine ammonia-lyase"/>
    <property type="match status" value="1"/>
</dbReference>
<dbReference type="Gene3D" id="1.20.200.10">
    <property type="entry name" value="Fumarase/aspartase (Central domain)"/>
    <property type="match status" value="1"/>
</dbReference>
<dbReference type="FunFam" id="1.10.275.10:FF:000005">
    <property type="entry name" value="Histidine ammonia-lyase"/>
    <property type="match status" value="1"/>
</dbReference>
<dbReference type="Gene3D" id="1.10.275.10">
    <property type="entry name" value="Fumarase/aspartase (N-terminal domain)"/>
    <property type="match status" value="1"/>
</dbReference>
<evidence type="ECO:0000256" key="7">
    <source>
        <dbReference type="RuleBase" id="RU003954"/>
    </source>
</evidence>
<reference evidence="10" key="1">
    <citation type="journal article" date="2014" name="Int. J. Syst. Evol. Microbiol.">
        <title>Complete genome sequence of Corynebacterium casei LMG S-19264T (=DSM 44701T), isolated from a smear-ripened cheese.</title>
        <authorList>
            <consortium name="US DOE Joint Genome Institute (JGI-PGF)"/>
            <person name="Walter F."/>
            <person name="Albersmeier A."/>
            <person name="Kalinowski J."/>
            <person name="Ruckert C."/>
        </authorList>
    </citation>
    <scope>NUCLEOTIDE SEQUENCE</scope>
    <source>
        <strain evidence="10">KCTC 32513</strain>
    </source>
</reference>
<gene>
    <name evidence="6 10" type="primary">hutH</name>
    <name evidence="10" type="ORF">GCM10009069_26020</name>
</gene>
<dbReference type="InterPro" id="IPR024083">
    <property type="entry name" value="Fumarase/histidase_N"/>
</dbReference>
<comment type="similarity">
    <text evidence="6 7">Belongs to the PAL/histidase family.</text>
</comment>
<reference evidence="10" key="2">
    <citation type="submission" date="2020-09" db="EMBL/GenBank/DDBJ databases">
        <authorList>
            <person name="Sun Q."/>
            <person name="Kim S."/>
        </authorList>
    </citation>
    <scope>NUCLEOTIDE SEQUENCE</scope>
    <source>
        <strain evidence="10">KCTC 32513</strain>
    </source>
</reference>
<evidence type="ECO:0000256" key="9">
    <source>
        <dbReference type="RuleBase" id="RU004480"/>
    </source>
</evidence>
<dbReference type="EMBL" id="BMZH01000013">
    <property type="protein sequence ID" value="GHB02032.1"/>
    <property type="molecule type" value="Genomic_DNA"/>
</dbReference>
<evidence type="ECO:0000256" key="2">
    <source>
        <dbReference type="ARBA" id="ARBA00012994"/>
    </source>
</evidence>
<dbReference type="PANTHER" id="PTHR10362">
    <property type="entry name" value="HISTIDINE AMMONIA-LYASE"/>
    <property type="match status" value="1"/>
</dbReference>
<dbReference type="GO" id="GO:0019557">
    <property type="term" value="P:L-histidine catabolic process to glutamate and formate"/>
    <property type="evidence" value="ECO:0007669"/>
    <property type="project" value="UniProtKB-UniPathway"/>
</dbReference>
<proteinExistence type="inferred from homology"/>
<comment type="subcellular location">
    <subcellularLocation>
        <location evidence="6 9">Cytoplasm</location>
    </subcellularLocation>
</comment>
<dbReference type="EC" id="4.3.1.3" evidence="2 6"/>
<evidence type="ECO:0000256" key="8">
    <source>
        <dbReference type="RuleBase" id="RU004479"/>
    </source>
</evidence>
<accession>A0A8J3CTT9</accession>
<comment type="caution">
    <text evidence="10">The sequence shown here is derived from an EMBL/GenBank/DDBJ whole genome shotgun (WGS) entry which is preliminary data.</text>
</comment>
<evidence type="ECO:0000256" key="4">
    <source>
        <dbReference type="ARBA" id="ARBA00023239"/>
    </source>
</evidence>
<protein>
    <recommendedName>
        <fullName evidence="2 6">Histidine ammonia-lyase</fullName>
        <shortName evidence="6">Histidase</shortName>
        <ecNumber evidence="2 6">4.3.1.3</ecNumber>
    </recommendedName>
</protein>
<evidence type="ECO:0000256" key="5">
    <source>
        <dbReference type="ARBA" id="ARBA00049269"/>
    </source>
</evidence>
<comment type="PTM">
    <text evidence="6">Contains an active site 4-methylidene-imidazol-5-one (MIO), which is formed autocatalytically by cyclization and dehydration of residues Ala-Ser-Gly.</text>
</comment>
<dbReference type="UniPathway" id="UPA00379">
    <property type="reaction ID" value="UER00549"/>
</dbReference>
<organism evidence="10 11">
    <name type="scientific">Algimonas arctica</name>
    <dbReference type="NCBI Taxonomy" id="1479486"/>
    <lineage>
        <taxon>Bacteria</taxon>
        <taxon>Pseudomonadati</taxon>
        <taxon>Pseudomonadota</taxon>
        <taxon>Alphaproteobacteria</taxon>
        <taxon>Maricaulales</taxon>
        <taxon>Robiginitomaculaceae</taxon>
        <taxon>Algimonas</taxon>
    </lineage>
</organism>
<evidence type="ECO:0000313" key="11">
    <source>
        <dbReference type="Proteomes" id="UP000634004"/>
    </source>
</evidence>
<dbReference type="SUPFAM" id="SSF48557">
    <property type="entry name" value="L-aspartase-like"/>
    <property type="match status" value="1"/>
</dbReference>
<evidence type="ECO:0000256" key="6">
    <source>
        <dbReference type="HAMAP-Rule" id="MF_00229"/>
    </source>
</evidence>
<keyword evidence="6" id="KW-0963">Cytoplasm</keyword>
<dbReference type="InterPro" id="IPR005921">
    <property type="entry name" value="HutH"/>
</dbReference>
<feature type="modified residue" description="2,3-didehydroalanine (Ser)" evidence="6">
    <location>
        <position position="142"/>
    </location>
</feature>
<comment type="catalytic activity">
    <reaction evidence="5 6 8">
        <text>L-histidine = trans-urocanate + NH4(+)</text>
        <dbReference type="Rhea" id="RHEA:21232"/>
        <dbReference type="ChEBI" id="CHEBI:17771"/>
        <dbReference type="ChEBI" id="CHEBI:28938"/>
        <dbReference type="ChEBI" id="CHEBI:57595"/>
        <dbReference type="EC" id="4.3.1.3"/>
    </reaction>
</comment>
<dbReference type="GO" id="GO:0004397">
    <property type="term" value="F:histidine ammonia-lyase activity"/>
    <property type="evidence" value="ECO:0007669"/>
    <property type="project" value="UniProtKB-UniRule"/>
</dbReference>
<comment type="pathway">
    <text evidence="1 6 8">Amino-acid degradation; L-histidine degradation into L-glutamate; N-formimidoyl-L-glutamate from L-histidine: step 1/3.</text>
</comment>
<dbReference type="InterPro" id="IPR001106">
    <property type="entry name" value="Aromatic_Lyase"/>
</dbReference>
<keyword evidence="11" id="KW-1185">Reference proteome</keyword>
<dbReference type="CDD" id="cd00332">
    <property type="entry name" value="PAL-HAL"/>
    <property type="match status" value="1"/>
</dbReference>
<dbReference type="PROSITE" id="PS00488">
    <property type="entry name" value="PAL_HISTIDASE"/>
    <property type="match status" value="1"/>
</dbReference>
<dbReference type="HAMAP" id="MF_00229">
    <property type="entry name" value="His_ammonia_lyase"/>
    <property type="match status" value="1"/>
</dbReference>
<dbReference type="Pfam" id="PF00221">
    <property type="entry name" value="Lyase_aromatic"/>
    <property type="match status" value="1"/>
</dbReference>
<evidence type="ECO:0000256" key="1">
    <source>
        <dbReference type="ARBA" id="ARBA00005113"/>
    </source>
</evidence>
<dbReference type="RefSeq" id="WP_189499145.1">
    <property type="nucleotide sequence ID" value="NZ_BMZH01000013.1"/>
</dbReference>
<keyword evidence="4 6" id="KW-0456">Lyase</keyword>
<dbReference type="NCBIfam" id="TIGR01225">
    <property type="entry name" value="hutH"/>
    <property type="match status" value="1"/>
</dbReference>
<dbReference type="InterPro" id="IPR022313">
    <property type="entry name" value="Phe/His_NH3-lyase_AS"/>
</dbReference>
<dbReference type="NCBIfam" id="NF006871">
    <property type="entry name" value="PRK09367.1"/>
    <property type="match status" value="1"/>
</dbReference>
<dbReference type="Proteomes" id="UP000634004">
    <property type="component" value="Unassembled WGS sequence"/>
</dbReference>
<evidence type="ECO:0000313" key="10">
    <source>
        <dbReference type="EMBL" id="GHB02032.1"/>
    </source>
</evidence>
<feature type="cross-link" description="5-imidazolinone (Ala-Gly)" evidence="6">
    <location>
        <begin position="141"/>
        <end position="143"/>
    </location>
</feature>
<keyword evidence="3 6" id="KW-0369">Histidine metabolism</keyword>
<dbReference type="AlphaFoldDB" id="A0A8J3CTT9"/>
<dbReference type="GO" id="GO:0005737">
    <property type="term" value="C:cytoplasm"/>
    <property type="evidence" value="ECO:0007669"/>
    <property type="project" value="UniProtKB-SubCell"/>
</dbReference>
<dbReference type="GO" id="GO:0019556">
    <property type="term" value="P:L-histidine catabolic process to glutamate and formamide"/>
    <property type="evidence" value="ECO:0007669"/>
    <property type="project" value="UniProtKB-UniPathway"/>
</dbReference>
<dbReference type="InterPro" id="IPR008948">
    <property type="entry name" value="L-Aspartase-like"/>
</dbReference>
<name>A0A8J3CTT9_9PROT</name>
<sequence length="510" mass="53557">MIILTPGCTTLKTLEAIYRSGCSVSLDRAAKASVEDAAALIQQAVKGGAAVYGVNTGFGKLASVKIAAKDTATLQRNLILSHCCGVGEATEKPIARLMMTLKLLSLGRGASGVRWEIIELIEGLLDRHVTPVIPAQGSVGASGDLAPLAHMAATLIGHGEAEFEGTVMPSRQALNLAGLEPVILDAKEGLALINGTQFSTAYALVGLFEAWRNAEAVIVTSALSTDAIMGSTAPLLPEIHALRGHRGQIEVAAAMRSILDGSEIRDSHREDDTRVQDPYCIRCQPQVTGACIDLLRMAAKTLEIEANAVTDNPLVLRDTGLIVSGGNFHAEPVAFAADQIALAIAEIGSISQRRTALMVDPTLSHDLPPFLTPEPGLNSGYMIAEVTTAALMSENKHLANPCSTDSTPTSANQEDHVSMAAHAARRLTRMNANLSGIIAVELLCAAQGIEFRAPLTTSPSLQDVLIALRRKVATLGDDRYLAPDIKAATKLITDRTIIAAAAAPGLDLAT</sequence>